<feature type="signal peptide" evidence="7">
    <location>
        <begin position="1"/>
        <end position="27"/>
    </location>
</feature>
<feature type="chain" id="PRO_5014190374" description="50S ribosomal protein HLP, mitochondrial" evidence="7">
    <location>
        <begin position="28"/>
        <end position="289"/>
    </location>
</feature>
<dbReference type="SUPFAM" id="SSF50193">
    <property type="entry name" value="Ribosomal protein L14"/>
    <property type="match status" value="1"/>
</dbReference>
<evidence type="ECO:0000256" key="1">
    <source>
        <dbReference type="ARBA" id="ARBA00010745"/>
    </source>
</evidence>
<keyword evidence="5 6" id="KW-0687">Ribonucleoprotein</keyword>
<dbReference type="PANTHER" id="PTHR11761:SF3">
    <property type="entry name" value="LARGE RIBOSOMAL SUBUNIT PROTEIN UL14M"/>
    <property type="match status" value="1"/>
</dbReference>
<evidence type="ECO:0000256" key="2">
    <source>
        <dbReference type="ARBA" id="ARBA00022730"/>
    </source>
</evidence>
<organism evidence="8 9">
    <name type="scientific">Punica granatum</name>
    <name type="common">Pomegranate</name>
    <dbReference type="NCBI Taxonomy" id="22663"/>
    <lineage>
        <taxon>Eukaryota</taxon>
        <taxon>Viridiplantae</taxon>
        <taxon>Streptophyta</taxon>
        <taxon>Embryophyta</taxon>
        <taxon>Tracheophyta</taxon>
        <taxon>Spermatophyta</taxon>
        <taxon>Magnoliopsida</taxon>
        <taxon>eudicotyledons</taxon>
        <taxon>Gunneridae</taxon>
        <taxon>Pentapetalae</taxon>
        <taxon>rosids</taxon>
        <taxon>malvids</taxon>
        <taxon>Myrtales</taxon>
        <taxon>Lythraceae</taxon>
        <taxon>Punica</taxon>
    </lineage>
</organism>
<comment type="caution">
    <text evidence="8">The sequence shown here is derived from an EMBL/GenBank/DDBJ whole genome shotgun (WGS) entry which is preliminary data.</text>
</comment>
<dbReference type="InterPro" id="IPR000218">
    <property type="entry name" value="Ribosomal_uL14"/>
</dbReference>
<proteinExistence type="inferred from homology"/>
<evidence type="ECO:0000256" key="6">
    <source>
        <dbReference type="RuleBase" id="RU003949"/>
    </source>
</evidence>
<dbReference type="GO" id="GO:0005762">
    <property type="term" value="C:mitochondrial large ribosomal subunit"/>
    <property type="evidence" value="ECO:0007669"/>
    <property type="project" value="TreeGrafter"/>
</dbReference>
<evidence type="ECO:0008006" key="10">
    <source>
        <dbReference type="Google" id="ProtNLM"/>
    </source>
</evidence>
<dbReference type="PANTHER" id="PTHR11761">
    <property type="entry name" value="50S/60S RIBOSOMAL PROTEIN L14/L23"/>
    <property type="match status" value="1"/>
</dbReference>
<evidence type="ECO:0000256" key="7">
    <source>
        <dbReference type="SAM" id="SignalP"/>
    </source>
</evidence>
<dbReference type="SMART" id="SM01374">
    <property type="entry name" value="Ribosomal_L14"/>
    <property type="match status" value="1"/>
</dbReference>
<dbReference type="NCBIfam" id="TIGR01067">
    <property type="entry name" value="rplN_bact"/>
    <property type="match status" value="1"/>
</dbReference>
<name>A0A2I0HJG5_PUNGR</name>
<keyword evidence="3" id="KW-0694">RNA-binding</keyword>
<dbReference type="STRING" id="22663.A0A2I0HJG5"/>
<dbReference type="InterPro" id="IPR036853">
    <property type="entry name" value="Ribosomal_uL14_sf"/>
</dbReference>
<comment type="similarity">
    <text evidence="1 6">Belongs to the universal ribosomal protein uL14 family.</text>
</comment>
<dbReference type="AlphaFoldDB" id="A0A2I0HJG5"/>
<dbReference type="Proteomes" id="UP000233551">
    <property type="component" value="Unassembled WGS sequence"/>
</dbReference>
<evidence type="ECO:0000313" key="9">
    <source>
        <dbReference type="Proteomes" id="UP000233551"/>
    </source>
</evidence>
<keyword evidence="4 6" id="KW-0689">Ribosomal protein</keyword>
<dbReference type="CDD" id="cd00337">
    <property type="entry name" value="Ribosomal_uL14"/>
    <property type="match status" value="1"/>
</dbReference>
<sequence length="289" mass="31610">MLAHEPLQAHWAYLWAKLLGLINNFAACGTSSSSASSPSLKLKTLARSLTISVSLPHLIGHGCLRRLADEISAITREIVLVGIPGRFWVHQLIHPSRWPDSAAPRPMESLSLHISEVAPSLSPATPPHYYDCLLSVGRSLLGGLGSHLPASLRSPQCLTNGYCFSQLRTFIQTRTVLNVEDNSGAIKVMCIQAVKGKKWARLGETIAVSVKKAKSKGKVKKGNVCCAVVVRAAMDEARCDVSKVKFDDNACVLVEEPGKWFGTRVFRPVPRELRKKNHIKILSLAEHIV</sequence>
<evidence type="ECO:0000256" key="4">
    <source>
        <dbReference type="ARBA" id="ARBA00022980"/>
    </source>
</evidence>
<keyword evidence="2" id="KW-0699">rRNA-binding</keyword>
<dbReference type="Pfam" id="PF00238">
    <property type="entry name" value="Ribosomal_L14"/>
    <property type="match status" value="1"/>
</dbReference>
<evidence type="ECO:0000256" key="3">
    <source>
        <dbReference type="ARBA" id="ARBA00022884"/>
    </source>
</evidence>
<reference evidence="8 9" key="1">
    <citation type="submission" date="2017-11" db="EMBL/GenBank/DDBJ databases">
        <title>De-novo sequencing of pomegranate (Punica granatum L.) genome.</title>
        <authorList>
            <person name="Akparov Z."/>
            <person name="Amiraslanov A."/>
            <person name="Hajiyeva S."/>
            <person name="Abbasov M."/>
            <person name="Kaur K."/>
            <person name="Hamwieh A."/>
            <person name="Solovyev V."/>
            <person name="Salamov A."/>
            <person name="Braich B."/>
            <person name="Kosarev P."/>
            <person name="Mahmoud A."/>
            <person name="Hajiyev E."/>
            <person name="Babayeva S."/>
            <person name="Izzatullayeva V."/>
            <person name="Mammadov A."/>
            <person name="Mammadov A."/>
            <person name="Sharifova S."/>
            <person name="Ojaghi J."/>
            <person name="Eynullazada K."/>
            <person name="Bayramov B."/>
            <person name="Abdulazimova A."/>
            <person name="Shahmuradov I."/>
        </authorList>
    </citation>
    <scope>NUCLEOTIDE SEQUENCE [LARGE SCALE GENOMIC DNA]</scope>
    <source>
        <strain evidence="9">cv. AG2017</strain>
        <tissue evidence="8">Leaf</tissue>
    </source>
</reference>
<dbReference type="EMBL" id="PGOL01008313">
    <property type="protein sequence ID" value="PKI31828.1"/>
    <property type="molecule type" value="Genomic_DNA"/>
</dbReference>
<protein>
    <recommendedName>
        <fullName evidence="10">50S ribosomal protein HLP, mitochondrial</fullName>
    </recommendedName>
</protein>
<dbReference type="HAMAP" id="MF_01367">
    <property type="entry name" value="Ribosomal_uL14"/>
    <property type="match status" value="1"/>
</dbReference>
<keyword evidence="9" id="KW-1185">Reference proteome</keyword>
<evidence type="ECO:0000256" key="5">
    <source>
        <dbReference type="ARBA" id="ARBA00023274"/>
    </source>
</evidence>
<dbReference type="GO" id="GO:0003735">
    <property type="term" value="F:structural constituent of ribosome"/>
    <property type="evidence" value="ECO:0007669"/>
    <property type="project" value="InterPro"/>
</dbReference>
<dbReference type="GO" id="GO:0070180">
    <property type="term" value="F:large ribosomal subunit rRNA binding"/>
    <property type="evidence" value="ECO:0007669"/>
    <property type="project" value="TreeGrafter"/>
</dbReference>
<keyword evidence="7" id="KW-0732">Signal</keyword>
<gene>
    <name evidence="8" type="ORF">CRG98_047779</name>
</gene>
<evidence type="ECO:0000313" key="8">
    <source>
        <dbReference type="EMBL" id="PKI31828.1"/>
    </source>
</evidence>
<dbReference type="InterPro" id="IPR005745">
    <property type="entry name" value="Ribosomal_uL14_bac-type"/>
</dbReference>
<dbReference type="GO" id="GO:0006412">
    <property type="term" value="P:translation"/>
    <property type="evidence" value="ECO:0007669"/>
    <property type="project" value="InterPro"/>
</dbReference>
<dbReference type="Gene3D" id="2.40.150.20">
    <property type="entry name" value="Ribosomal protein L14"/>
    <property type="match status" value="1"/>
</dbReference>
<accession>A0A2I0HJG5</accession>